<comment type="caution">
    <text evidence="1">The sequence shown here is derived from an EMBL/GenBank/DDBJ whole genome shotgun (WGS) entry which is preliminary data.</text>
</comment>
<organism evidence="1 2">
    <name type="scientific">Fusarium oxysporum</name>
    <name type="common">Fusarium vascular wilt</name>
    <dbReference type="NCBI Taxonomy" id="5507"/>
    <lineage>
        <taxon>Eukaryota</taxon>
        <taxon>Fungi</taxon>
        <taxon>Dikarya</taxon>
        <taxon>Ascomycota</taxon>
        <taxon>Pezizomycotina</taxon>
        <taxon>Sordariomycetes</taxon>
        <taxon>Hypocreomycetidae</taxon>
        <taxon>Hypocreales</taxon>
        <taxon>Nectriaceae</taxon>
        <taxon>Fusarium</taxon>
        <taxon>Fusarium oxysporum species complex</taxon>
    </lineage>
</organism>
<dbReference type="Proteomes" id="UP000558688">
    <property type="component" value="Unassembled WGS sequence"/>
</dbReference>
<dbReference type="EMBL" id="JAAFOW010000301">
    <property type="protein sequence ID" value="KAF5267130.1"/>
    <property type="molecule type" value="Genomic_DNA"/>
</dbReference>
<dbReference type="Gene3D" id="3.20.20.100">
    <property type="entry name" value="NADP-dependent oxidoreductase domain"/>
    <property type="match status" value="1"/>
</dbReference>
<dbReference type="InterPro" id="IPR036812">
    <property type="entry name" value="NAD(P)_OxRdtase_dom_sf"/>
</dbReference>
<evidence type="ECO:0000313" key="2">
    <source>
        <dbReference type="Proteomes" id="UP000558688"/>
    </source>
</evidence>
<accession>A0A8H5AL73</accession>
<feature type="non-terminal residue" evidence="1">
    <location>
        <position position="1"/>
    </location>
</feature>
<sequence>MEYVRLGNTGLKISKVILGCMTFGSSSWQGSPWVLDEEDGLKLLKAAYD</sequence>
<evidence type="ECO:0000313" key="1">
    <source>
        <dbReference type="EMBL" id="KAF5267130.1"/>
    </source>
</evidence>
<name>A0A8H5AL73_FUSOX</name>
<gene>
    <name evidence="1" type="ORF">FOXYS1_2002</name>
</gene>
<proteinExistence type="predicted"/>
<protein>
    <recommendedName>
        <fullName evidence="3">Aldo/keto reductase</fullName>
    </recommendedName>
</protein>
<reference evidence="1" key="1">
    <citation type="submission" date="2020-02" db="EMBL/GenBank/DDBJ databases">
        <title>Identification and distribution of gene clusters putatively required for synthesis of sphingolipid metabolism inhibitors in phylogenetically diverse species of the filamentous fungus Fusarium.</title>
        <authorList>
            <person name="Kim H.-S."/>
            <person name="Busman M."/>
            <person name="Brown D.W."/>
            <person name="Divon H."/>
            <person name="Uhlig S."/>
            <person name="Proctor R.H."/>
        </authorList>
    </citation>
    <scope>NUCLEOTIDE SEQUENCE [LARGE SCALE GENOMIC DNA]</scope>
    <source>
        <strain evidence="1">NRRL 39464</strain>
    </source>
</reference>
<dbReference type="SUPFAM" id="SSF51430">
    <property type="entry name" value="NAD(P)-linked oxidoreductase"/>
    <property type="match status" value="1"/>
</dbReference>
<evidence type="ECO:0008006" key="3">
    <source>
        <dbReference type="Google" id="ProtNLM"/>
    </source>
</evidence>
<dbReference type="AlphaFoldDB" id="A0A8H5AL73"/>